<dbReference type="PROSITE" id="PS51257">
    <property type="entry name" value="PROKAR_LIPOPROTEIN"/>
    <property type="match status" value="1"/>
</dbReference>
<name>A0A2L0EMD8_SORCE</name>
<dbReference type="EMBL" id="CP012673">
    <property type="protein sequence ID" value="AUX40464.1"/>
    <property type="molecule type" value="Genomic_DNA"/>
</dbReference>
<dbReference type="PROSITE" id="PS51841">
    <property type="entry name" value="LTD"/>
    <property type="match status" value="1"/>
</dbReference>
<dbReference type="InterPro" id="IPR013815">
    <property type="entry name" value="ATP_grasp_subdomain_1"/>
</dbReference>
<sequence>MKGRSSRDGHVHHSRQVRVGAGLLSLTLGVGCSGESPPPPPEPSVCDFAVPADGAFAPSGDLRINEVMTGNDGAWVDELGETDDFIELVNMGERPLQLGQYSLGEEAGKATRLPPLTLGPGRTVLFWADDTPGQGPLHLPFKLSSSGARVMLWSPSCELADLVEVPELPRSESYARLPDGTGEPSICRYATPERTNGETCDPPDPPNLDDNIHFAPFQWPDPFPGIAGPLVISELALRPAGFVEVLNASGAPVALDGFALRLAALSPGQPPPGADAGVVLAWPEPAATLAPGERVSVPVSAGDTTALEASPDFEGVATLWQAGQPAPSDRVDFMAWPEGASLSRVPDATGAPRFCEAASPGAANEGCEQLAERVFPSGRARRLETAGDFAELAKGGTEVGEAGVKFVVDMAAGDAVHLLSTRAWALHYTWIREQIEGQPRLDRCDPEQDAEFGVGWGLFSQREYYRVEGRRYLLGTLVEHANGARTVEFSPGDQIIGAQMRRAFFAAMKVVPDPQAWTIRPTAGRQVAEMRAIEGSAPMVGPNAPYRGLTYQPLNPAVGFGTLTFVPARDLETAELGPNVIVVTDDVPNETAFMGGLITEAFQTPLAHVNVLARGRSTPNMALRGARDDDRLKGLFGKLVRLEVRATDFDLREATAEEADVYWEARKPKGERLSPALDLAVRGLVPLDAAAYAWSDSIGSKAAGMAELYHVSGVGPYCQPSVLPLYVPPAAFAVPFAHYMDHFEASGAAELLAELEQDAGFRADPHVRAGGLSRVRERMMRHPVDPEILGELTGAIEERFGDARVRLRSSGNTEDLATFNGAGLHTSTSGELDASSSSIEDALRTVWSSLWNTRAYDEREFGHVDQARAAMAVLVHQAWQSERAQGVGISRNALDAVRDSQYYINAQIGEASVTNPAPGVTSDEIVYTPPPRATKVDYQARSSLSRGRDVLSFPEIQQIGCALEAIHHHYRPMVDPTGENRLYAMQIEWKLIGPERRLLVKQARPYSFGALEAPGDCREF</sequence>
<dbReference type="PANTHER" id="PTHR47453:SF1">
    <property type="entry name" value="PHOSPHOGLUCAN, WATER DIKINASE, CHLOROPLASTIC"/>
    <property type="match status" value="1"/>
</dbReference>
<evidence type="ECO:0000313" key="3">
    <source>
        <dbReference type="Proteomes" id="UP000238348"/>
    </source>
</evidence>
<accession>A0A2L0EMD8</accession>
<dbReference type="Gene3D" id="3.30.1490.20">
    <property type="entry name" value="ATP-grasp fold, A domain"/>
    <property type="match status" value="1"/>
</dbReference>
<gene>
    <name evidence="2" type="ORF">SOCE26_018650</name>
</gene>
<dbReference type="AlphaFoldDB" id="A0A2L0EMD8"/>
<dbReference type="GO" id="GO:0005524">
    <property type="term" value="F:ATP binding"/>
    <property type="evidence" value="ECO:0007669"/>
    <property type="project" value="InterPro"/>
</dbReference>
<feature type="domain" description="LTD" evidence="1">
    <location>
        <begin position="50"/>
        <end position="221"/>
    </location>
</feature>
<dbReference type="InterPro" id="IPR002192">
    <property type="entry name" value="PPDK_AMP/ATP-bd"/>
</dbReference>
<organism evidence="2 3">
    <name type="scientific">Sorangium cellulosum</name>
    <name type="common">Polyangium cellulosum</name>
    <dbReference type="NCBI Taxonomy" id="56"/>
    <lineage>
        <taxon>Bacteria</taxon>
        <taxon>Pseudomonadati</taxon>
        <taxon>Myxococcota</taxon>
        <taxon>Polyangia</taxon>
        <taxon>Polyangiales</taxon>
        <taxon>Polyangiaceae</taxon>
        <taxon>Sorangium</taxon>
    </lineage>
</organism>
<protein>
    <recommendedName>
        <fullName evidence="1">LTD domain-containing protein</fullName>
    </recommendedName>
</protein>
<dbReference type="Pfam" id="PF00932">
    <property type="entry name" value="LTD"/>
    <property type="match status" value="1"/>
</dbReference>
<dbReference type="InterPro" id="IPR001322">
    <property type="entry name" value="Lamin_tail_dom"/>
</dbReference>
<dbReference type="InterPro" id="IPR036415">
    <property type="entry name" value="Lamin_tail_dom_sf"/>
</dbReference>
<proteinExistence type="predicted"/>
<dbReference type="Pfam" id="PF01326">
    <property type="entry name" value="PPDK_N"/>
    <property type="match status" value="1"/>
</dbReference>
<evidence type="ECO:0000259" key="1">
    <source>
        <dbReference type="PROSITE" id="PS51841"/>
    </source>
</evidence>
<dbReference type="SUPFAM" id="SSF56059">
    <property type="entry name" value="Glutathione synthetase ATP-binding domain-like"/>
    <property type="match status" value="1"/>
</dbReference>
<dbReference type="PANTHER" id="PTHR47453">
    <property type="entry name" value="PHOSPHOGLUCAN, WATER DIKINASE, CHLOROPLASTIC"/>
    <property type="match status" value="1"/>
</dbReference>
<evidence type="ECO:0000313" key="2">
    <source>
        <dbReference type="EMBL" id="AUX40464.1"/>
    </source>
</evidence>
<dbReference type="SUPFAM" id="SSF74853">
    <property type="entry name" value="Lamin A/C globular tail domain"/>
    <property type="match status" value="1"/>
</dbReference>
<reference evidence="2 3" key="1">
    <citation type="submission" date="2015-09" db="EMBL/GenBank/DDBJ databases">
        <title>Sorangium comparison.</title>
        <authorList>
            <person name="Zaburannyi N."/>
            <person name="Bunk B."/>
            <person name="Overmann J."/>
            <person name="Mueller R."/>
        </authorList>
    </citation>
    <scope>NUCLEOTIDE SEQUENCE [LARGE SCALE GENOMIC DNA]</scope>
    <source>
        <strain evidence="2 3">So ce26</strain>
    </source>
</reference>
<dbReference type="GO" id="GO:0016301">
    <property type="term" value="F:kinase activity"/>
    <property type="evidence" value="ECO:0007669"/>
    <property type="project" value="InterPro"/>
</dbReference>
<dbReference type="OrthoDB" id="9765468at2"/>
<dbReference type="Proteomes" id="UP000238348">
    <property type="component" value="Chromosome"/>
</dbReference>
<dbReference type="RefSeq" id="WP_104978264.1">
    <property type="nucleotide sequence ID" value="NZ_CP012673.1"/>
</dbReference>